<dbReference type="Proteomes" id="UP000054886">
    <property type="component" value="Unassembled WGS sequence"/>
</dbReference>
<dbReference type="PANTHER" id="PTHR47385:SF14">
    <property type="entry name" value="TRANSGELIN"/>
    <property type="match status" value="1"/>
</dbReference>
<proteinExistence type="predicted"/>
<dbReference type="VEuPathDB" id="FungiDB:B1J91_J07172g"/>
<dbReference type="AlphaFoldDB" id="A0A0W0CF14"/>
<dbReference type="GO" id="GO:0030674">
    <property type="term" value="F:protein-macromolecule adaptor activity"/>
    <property type="evidence" value="ECO:0007669"/>
    <property type="project" value="EnsemblFungi"/>
</dbReference>
<gene>
    <name evidence="2" type="ORF">AO440_003072</name>
</gene>
<dbReference type="SMART" id="SM00033">
    <property type="entry name" value="CH"/>
    <property type="match status" value="1"/>
</dbReference>
<dbReference type="PROSITE" id="PS50021">
    <property type="entry name" value="CH"/>
    <property type="match status" value="1"/>
</dbReference>
<evidence type="ECO:0000313" key="3">
    <source>
        <dbReference type="Proteomes" id="UP000054886"/>
    </source>
</evidence>
<evidence type="ECO:0000256" key="1">
    <source>
        <dbReference type="SAM" id="MobiDB-lite"/>
    </source>
</evidence>
<dbReference type="EMBL" id="LLZZ01000043">
    <property type="protein sequence ID" value="KTB11177.1"/>
    <property type="molecule type" value="Genomic_DNA"/>
</dbReference>
<dbReference type="InterPro" id="IPR001715">
    <property type="entry name" value="CH_dom"/>
</dbReference>
<comment type="caution">
    <text evidence="2">The sequence shown here is derived from an EMBL/GenBank/DDBJ whole genome shotgun (WGS) entry which is preliminary data.</text>
</comment>
<dbReference type="VEuPathDB" id="FungiDB:GWK60_J07007"/>
<dbReference type="InterPro" id="IPR050606">
    <property type="entry name" value="Calponin-like"/>
</dbReference>
<dbReference type="VEuPathDB" id="FungiDB:GW608_J07051"/>
<dbReference type="GO" id="GO:0030479">
    <property type="term" value="C:actin cortical patch"/>
    <property type="evidence" value="ECO:0007669"/>
    <property type="project" value="EnsemblFungi"/>
</dbReference>
<dbReference type="PANTHER" id="PTHR47385">
    <property type="entry name" value="CALPONIN"/>
    <property type="match status" value="1"/>
</dbReference>
<feature type="compositionally biased region" description="Basic residues" evidence="1">
    <location>
        <begin position="160"/>
        <end position="169"/>
    </location>
</feature>
<dbReference type="Gene3D" id="1.10.418.10">
    <property type="entry name" value="Calponin-like domain"/>
    <property type="match status" value="1"/>
</dbReference>
<dbReference type="PhylomeDB" id="A0A0W0CF14"/>
<dbReference type="InterPro" id="IPR003096">
    <property type="entry name" value="SM22_calponin"/>
</dbReference>
<dbReference type="InterPro" id="IPR036872">
    <property type="entry name" value="CH_dom_sf"/>
</dbReference>
<name>A0A0W0CF14_CANGB</name>
<protein>
    <submittedName>
        <fullName evidence="2">Transgelin</fullName>
    </submittedName>
</protein>
<accession>A0A0W0CF14</accession>
<dbReference type="Pfam" id="PF00307">
    <property type="entry name" value="CH"/>
    <property type="match status" value="1"/>
</dbReference>
<dbReference type="VEuPathDB" id="FungiDB:GVI51_J07029"/>
<dbReference type="PRINTS" id="PR00888">
    <property type="entry name" value="SM22CALPONIN"/>
</dbReference>
<sequence length="204" mass="23259">MEKVYGVKPDVTTLDDDLKQLRSGKFSKEAVDEIKNWIFSSILKERPENSDSSLLELLKDGSVLCKVANKLGELEHGFSPIKWKVSNMPFVQMEQISLFLAFSRQYGVPEDELFQTVDLFEEKDPASVYQALKSLSRYANKKHPDKFPVLGPQLTEKKPRPPVKAKPKHLQTESPGWSTYEYGYMKGASQKTENIVFGQKRDIA</sequence>
<organism evidence="2 3">
    <name type="scientific">Candida glabrata</name>
    <name type="common">Yeast</name>
    <name type="synonym">Torulopsis glabrata</name>
    <dbReference type="NCBI Taxonomy" id="5478"/>
    <lineage>
        <taxon>Eukaryota</taxon>
        <taxon>Fungi</taxon>
        <taxon>Dikarya</taxon>
        <taxon>Ascomycota</taxon>
        <taxon>Saccharomycotina</taxon>
        <taxon>Saccharomycetes</taxon>
        <taxon>Saccharomycetales</taxon>
        <taxon>Saccharomycetaceae</taxon>
        <taxon>Nakaseomyces</taxon>
    </lineage>
</organism>
<dbReference type="OrthoDB" id="21595at2759"/>
<evidence type="ECO:0000313" key="2">
    <source>
        <dbReference type="EMBL" id="KTB11177.1"/>
    </source>
</evidence>
<dbReference type="VEuPathDB" id="FungiDB:CAGL0J07172g"/>
<dbReference type="GO" id="GO:0051015">
    <property type="term" value="F:actin filament binding"/>
    <property type="evidence" value="ECO:0007669"/>
    <property type="project" value="EnsemblFungi"/>
</dbReference>
<reference evidence="2 3" key="1">
    <citation type="submission" date="2015-10" db="EMBL/GenBank/DDBJ databases">
        <title>Draft genomes sequences of Candida glabrata isolates 1A, 1B, 2A, 2B, 3A and 3B.</title>
        <authorList>
            <person name="Haavelsrud O.E."/>
            <person name="Gaustad P."/>
        </authorList>
    </citation>
    <scope>NUCLEOTIDE SEQUENCE [LARGE SCALE GENOMIC DNA]</scope>
    <source>
        <strain evidence="2">910700640</strain>
    </source>
</reference>
<dbReference type="GO" id="GO:0007015">
    <property type="term" value="P:actin filament organization"/>
    <property type="evidence" value="ECO:0007669"/>
    <property type="project" value="EnsemblFungi"/>
</dbReference>
<dbReference type="OMA" id="RLGPKMA"/>
<dbReference type="SUPFAM" id="SSF47576">
    <property type="entry name" value="Calponin-homology domain, CH-domain"/>
    <property type="match status" value="1"/>
</dbReference>
<feature type="region of interest" description="Disordered" evidence="1">
    <location>
        <begin position="143"/>
        <end position="174"/>
    </location>
</feature>